<dbReference type="InterPro" id="IPR057684">
    <property type="entry name" value="DUF7924"/>
</dbReference>
<proteinExistence type="predicted"/>
<keyword evidence="4" id="KW-1185">Reference proteome</keyword>
<protein>
    <recommendedName>
        <fullName evidence="2">DUF7924 domain-containing protein</fullName>
    </recommendedName>
</protein>
<dbReference type="OrthoDB" id="5132737at2759"/>
<dbReference type="InParanoid" id="A0A0D2ARA7"/>
<feature type="region of interest" description="Disordered" evidence="1">
    <location>
        <begin position="311"/>
        <end position="356"/>
    </location>
</feature>
<dbReference type="GeneID" id="27314888"/>
<dbReference type="HOGENOM" id="CLU_778905_0_0_1"/>
<gene>
    <name evidence="3" type="ORF">PV09_06915</name>
</gene>
<sequence length="356" mass="39722">MFSRARNLSELPLINSSDPSFELELHRRRAFYIDNASHLPDDLADFEAAVNASRASPEPDEAYLASFQRRLRNSCNEAAVVQGVMPKLVPIDSLLDNETLVTVPNQQWDKECGLRVPPSAQYRIPPPKPDQTIGLAASVFSAYETALAYLAHKARPIKCLPSLAFPLVTVEAKGDRGQNVCRSQSLHNAAVMLHQLLRLWEDTNAEGELFYKSLVCTISITTQTCAVSHFWMVPGANGTVSVYGRLFKSWTLNLQEAIGLSSIVTCIRNAIDFTIKRGTKLITERLEALEAMTIYTPPSSCCSPSCRKRRSSDRDSYKCFYSSSPEPEDTPLRKKVRITSSQSRRWGRRRSSGSST</sequence>
<organism evidence="3 4">
    <name type="scientific">Verruconis gallopava</name>
    <dbReference type="NCBI Taxonomy" id="253628"/>
    <lineage>
        <taxon>Eukaryota</taxon>
        <taxon>Fungi</taxon>
        <taxon>Dikarya</taxon>
        <taxon>Ascomycota</taxon>
        <taxon>Pezizomycotina</taxon>
        <taxon>Dothideomycetes</taxon>
        <taxon>Pleosporomycetidae</taxon>
        <taxon>Venturiales</taxon>
        <taxon>Sympoventuriaceae</taxon>
        <taxon>Verruconis</taxon>
    </lineage>
</organism>
<evidence type="ECO:0000256" key="1">
    <source>
        <dbReference type="SAM" id="MobiDB-lite"/>
    </source>
</evidence>
<dbReference type="AlphaFoldDB" id="A0A0D2ARA7"/>
<evidence type="ECO:0000313" key="4">
    <source>
        <dbReference type="Proteomes" id="UP000053259"/>
    </source>
</evidence>
<accession>A0A0D2ARA7</accession>
<dbReference type="VEuPathDB" id="FungiDB:PV09_06915"/>
<evidence type="ECO:0000313" key="3">
    <source>
        <dbReference type="EMBL" id="KIW01739.1"/>
    </source>
</evidence>
<dbReference type="RefSeq" id="XP_016211608.1">
    <property type="nucleotide sequence ID" value="XM_016360622.1"/>
</dbReference>
<dbReference type="Proteomes" id="UP000053259">
    <property type="component" value="Unassembled WGS sequence"/>
</dbReference>
<reference evidence="3 4" key="1">
    <citation type="submission" date="2015-01" db="EMBL/GenBank/DDBJ databases">
        <title>The Genome Sequence of Ochroconis gallopava CBS43764.</title>
        <authorList>
            <consortium name="The Broad Institute Genomics Platform"/>
            <person name="Cuomo C."/>
            <person name="de Hoog S."/>
            <person name="Gorbushina A."/>
            <person name="Stielow B."/>
            <person name="Teixiera M."/>
            <person name="Abouelleil A."/>
            <person name="Chapman S.B."/>
            <person name="Priest M."/>
            <person name="Young S.K."/>
            <person name="Wortman J."/>
            <person name="Nusbaum C."/>
            <person name="Birren B."/>
        </authorList>
    </citation>
    <scope>NUCLEOTIDE SEQUENCE [LARGE SCALE GENOMIC DNA]</scope>
    <source>
        <strain evidence="3 4">CBS 43764</strain>
    </source>
</reference>
<name>A0A0D2ARA7_9PEZI</name>
<feature type="domain" description="DUF7924" evidence="2">
    <location>
        <begin position="66"/>
        <end position="282"/>
    </location>
</feature>
<evidence type="ECO:0000259" key="2">
    <source>
        <dbReference type="Pfam" id="PF25545"/>
    </source>
</evidence>
<dbReference type="EMBL" id="KN847553">
    <property type="protein sequence ID" value="KIW01739.1"/>
    <property type="molecule type" value="Genomic_DNA"/>
</dbReference>
<feature type="compositionally biased region" description="Basic residues" evidence="1">
    <location>
        <begin position="345"/>
        <end position="356"/>
    </location>
</feature>
<dbReference type="Pfam" id="PF25545">
    <property type="entry name" value="DUF7924"/>
    <property type="match status" value="1"/>
</dbReference>